<dbReference type="InterPro" id="IPR050197">
    <property type="entry name" value="Aldolase_class_II_sugar_metab"/>
</dbReference>
<dbReference type="EMBL" id="CAJPDS010000012">
    <property type="protein sequence ID" value="CAF9913162.1"/>
    <property type="molecule type" value="Genomic_DNA"/>
</dbReference>
<dbReference type="Gene3D" id="3.40.225.10">
    <property type="entry name" value="Class II aldolase/adducin N-terminal domain"/>
    <property type="match status" value="1"/>
</dbReference>
<feature type="domain" description="Class II aldolase/adducin N-terminal" evidence="3">
    <location>
        <begin position="10"/>
        <end position="216"/>
    </location>
</feature>
<keyword evidence="2" id="KW-0456">Lyase</keyword>
<dbReference type="GO" id="GO:0016832">
    <property type="term" value="F:aldehyde-lyase activity"/>
    <property type="evidence" value="ECO:0007669"/>
    <property type="project" value="TreeGrafter"/>
</dbReference>
<dbReference type="PANTHER" id="PTHR22789:SF0">
    <property type="entry name" value="3-OXO-TETRONATE 4-PHOSPHATE DECARBOXYLASE-RELATED"/>
    <property type="match status" value="1"/>
</dbReference>
<gene>
    <name evidence="4" type="ORF">HETSPECPRED_001346</name>
</gene>
<dbReference type="GO" id="GO:0019323">
    <property type="term" value="P:pentose catabolic process"/>
    <property type="evidence" value="ECO:0007669"/>
    <property type="project" value="TreeGrafter"/>
</dbReference>
<evidence type="ECO:0000256" key="1">
    <source>
        <dbReference type="ARBA" id="ARBA00022723"/>
    </source>
</evidence>
<dbReference type="OrthoDB" id="2932980at2759"/>
<dbReference type="SMART" id="SM01007">
    <property type="entry name" value="Aldolase_II"/>
    <property type="match status" value="1"/>
</dbReference>
<dbReference type="InterPro" id="IPR036409">
    <property type="entry name" value="Aldolase_II/adducin_N_sf"/>
</dbReference>
<evidence type="ECO:0000256" key="2">
    <source>
        <dbReference type="ARBA" id="ARBA00023239"/>
    </source>
</evidence>
<dbReference type="AlphaFoldDB" id="A0A8H3I323"/>
<dbReference type="GO" id="GO:0005829">
    <property type="term" value="C:cytosol"/>
    <property type="evidence" value="ECO:0007669"/>
    <property type="project" value="TreeGrafter"/>
</dbReference>
<evidence type="ECO:0000313" key="5">
    <source>
        <dbReference type="Proteomes" id="UP000664521"/>
    </source>
</evidence>
<sequence>MVANLTQTLSLLITANHILDYYQVVTGFGHVSVRNPLNNATFFMTGSPPPALITSAHDLNEFYVEDASPVNPDNRNQSRWSERFIHQGILKQFPSQQSVVHSHSRAVIPFAIAGVPFRPTYHMDGGFIGQHVPVFDIADYYLPNDTQDLLVNKERFGNALAKTFLTPAHNASTVTITEPDHYLVLQRGHGFAVLGTSIPEAVYRAVYTTWNADVQASALAINRAAEVSHGVKYLTAQEVSGTLVMDNADYSKEWPVWAAQVRVNPLYKNDLGYAAIPM</sequence>
<protein>
    <recommendedName>
        <fullName evidence="3">Class II aldolase/adducin N-terminal domain-containing protein</fullName>
    </recommendedName>
</protein>
<reference evidence="4" key="1">
    <citation type="submission" date="2021-03" db="EMBL/GenBank/DDBJ databases">
        <authorList>
            <person name="Tagirdzhanova G."/>
        </authorList>
    </citation>
    <scope>NUCLEOTIDE SEQUENCE</scope>
</reference>
<dbReference type="InterPro" id="IPR001303">
    <property type="entry name" value="Aldolase_II/adducin_N"/>
</dbReference>
<dbReference type="GO" id="GO:0046872">
    <property type="term" value="F:metal ion binding"/>
    <property type="evidence" value="ECO:0007669"/>
    <property type="project" value="UniProtKB-KW"/>
</dbReference>
<name>A0A8H3I323_9LECA</name>
<proteinExistence type="predicted"/>
<comment type="caution">
    <text evidence="4">The sequence shown here is derived from an EMBL/GenBank/DDBJ whole genome shotgun (WGS) entry which is preliminary data.</text>
</comment>
<dbReference type="Proteomes" id="UP000664521">
    <property type="component" value="Unassembled WGS sequence"/>
</dbReference>
<accession>A0A8H3I323</accession>
<keyword evidence="1" id="KW-0479">Metal-binding</keyword>
<organism evidence="4 5">
    <name type="scientific">Heterodermia speciosa</name>
    <dbReference type="NCBI Taxonomy" id="116794"/>
    <lineage>
        <taxon>Eukaryota</taxon>
        <taxon>Fungi</taxon>
        <taxon>Dikarya</taxon>
        <taxon>Ascomycota</taxon>
        <taxon>Pezizomycotina</taxon>
        <taxon>Lecanoromycetes</taxon>
        <taxon>OSLEUM clade</taxon>
        <taxon>Lecanoromycetidae</taxon>
        <taxon>Caliciales</taxon>
        <taxon>Physciaceae</taxon>
        <taxon>Heterodermia</taxon>
    </lineage>
</organism>
<dbReference type="SUPFAM" id="SSF53639">
    <property type="entry name" value="AraD/HMP-PK domain-like"/>
    <property type="match status" value="1"/>
</dbReference>
<dbReference type="Pfam" id="PF00596">
    <property type="entry name" value="Aldolase_II"/>
    <property type="match status" value="1"/>
</dbReference>
<dbReference type="PANTHER" id="PTHR22789">
    <property type="entry name" value="FUCULOSE PHOSPHATE ALDOLASE"/>
    <property type="match status" value="1"/>
</dbReference>
<evidence type="ECO:0000259" key="3">
    <source>
        <dbReference type="SMART" id="SM01007"/>
    </source>
</evidence>
<evidence type="ECO:0000313" key="4">
    <source>
        <dbReference type="EMBL" id="CAF9913162.1"/>
    </source>
</evidence>
<keyword evidence="5" id="KW-1185">Reference proteome</keyword>